<evidence type="ECO:0000256" key="2">
    <source>
        <dbReference type="ARBA" id="ARBA00022448"/>
    </source>
</evidence>
<dbReference type="Gene3D" id="1.10.520.20">
    <property type="entry name" value="N-terminal domain of the delta subunit of the F1F0-ATP synthase"/>
    <property type="match status" value="1"/>
</dbReference>
<comment type="similarity">
    <text evidence="8">Belongs to the ATPase delta chain family.</text>
</comment>
<dbReference type="PANTHER" id="PTHR11910">
    <property type="entry name" value="ATP SYNTHASE DELTA CHAIN"/>
    <property type="match status" value="1"/>
</dbReference>
<dbReference type="EMBL" id="LAHO01000006">
    <property type="protein sequence ID" value="KKO45943.1"/>
    <property type="molecule type" value="Genomic_DNA"/>
</dbReference>
<proteinExistence type="inferred from homology"/>
<dbReference type="RefSeq" id="WP_046557146.1">
    <property type="nucleotide sequence ID" value="NZ_LAHO01000006.1"/>
</dbReference>
<dbReference type="GO" id="GO:0016787">
    <property type="term" value="F:hydrolase activity"/>
    <property type="evidence" value="ECO:0007669"/>
    <property type="project" value="UniProtKB-KW"/>
</dbReference>
<comment type="subcellular location">
    <subcellularLocation>
        <location evidence="8">Cell membrane</location>
        <topology evidence="8">Peripheral membrane protein</topology>
    </subcellularLocation>
    <subcellularLocation>
        <location evidence="1">Membrane</location>
    </subcellularLocation>
</comment>
<keyword evidence="2 8" id="KW-0813">Transport</keyword>
<sequence length="177" mass="19304">MSDLTNIARPYAKAAFDFAVEQNALDAWLQMLVFTAEVAKNDQVAAMLRTTGVAEQQAGIFIQVCGEQLNEQGQNFIKVMAENHRLLALPEVLAIFIGHKEEFEKEITVDVISATTLSSAQQDKLIAALTQRLARKIKLNCSVNPDMVGGMLIKAGDMVIDGSVRGKLDRLATALQS</sequence>
<evidence type="ECO:0000313" key="9">
    <source>
        <dbReference type="EMBL" id="KKO45943.1"/>
    </source>
</evidence>
<evidence type="ECO:0000256" key="1">
    <source>
        <dbReference type="ARBA" id="ARBA00004370"/>
    </source>
</evidence>
<keyword evidence="10" id="KW-1185">Reference proteome</keyword>
<dbReference type="PRINTS" id="PR00125">
    <property type="entry name" value="ATPASEDELTA"/>
</dbReference>
<keyword evidence="6 8" id="KW-0139">CF(1)</keyword>
<dbReference type="SUPFAM" id="SSF47928">
    <property type="entry name" value="N-terminal domain of the delta subunit of the F1F0-ATP synthase"/>
    <property type="match status" value="1"/>
</dbReference>
<dbReference type="NCBIfam" id="NF004402">
    <property type="entry name" value="PRK05758.2-2"/>
    <property type="match status" value="1"/>
</dbReference>
<dbReference type="GO" id="GO:0045259">
    <property type="term" value="C:proton-transporting ATP synthase complex"/>
    <property type="evidence" value="ECO:0007669"/>
    <property type="project" value="UniProtKB-KW"/>
</dbReference>
<keyword evidence="4 8" id="KW-0406">Ion transport</keyword>
<dbReference type="Proteomes" id="UP000034228">
    <property type="component" value="Unassembled WGS sequence"/>
</dbReference>
<dbReference type="InterPro" id="IPR026015">
    <property type="entry name" value="ATP_synth_OSCP/delta_N_sf"/>
</dbReference>
<organism evidence="9 10">
    <name type="scientific">Arsukibacterium ikkense</name>
    <dbReference type="NCBI Taxonomy" id="336831"/>
    <lineage>
        <taxon>Bacteria</taxon>
        <taxon>Pseudomonadati</taxon>
        <taxon>Pseudomonadota</taxon>
        <taxon>Gammaproteobacteria</taxon>
        <taxon>Chromatiales</taxon>
        <taxon>Chromatiaceae</taxon>
        <taxon>Arsukibacterium</taxon>
    </lineage>
</organism>
<keyword evidence="8" id="KW-1003">Cell membrane</keyword>
<evidence type="ECO:0000256" key="8">
    <source>
        <dbReference type="HAMAP-Rule" id="MF_01416"/>
    </source>
</evidence>
<dbReference type="PATRIC" id="fig|336831.14.peg.820"/>
<evidence type="ECO:0000256" key="4">
    <source>
        <dbReference type="ARBA" id="ARBA00023065"/>
    </source>
</evidence>
<dbReference type="Pfam" id="PF00213">
    <property type="entry name" value="OSCP"/>
    <property type="match status" value="1"/>
</dbReference>
<name>A0A0M2V9V3_9GAMM</name>
<dbReference type="InterPro" id="IPR020781">
    <property type="entry name" value="ATPase_OSCP/d_CS"/>
</dbReference>
<dbReference type="GO" id="GO:0046933">
    <property type="term" value="F:proton-transporting ATP synthase activity, rotational mechanism"/>
    <property type="evidence" value="ECO:0007669"/>
    <property type="project" value="UniProtKB-UniRule"/>
</dbReference>
<dbReference type="STRING" id="336831.WG68_08030"/>
<keyword evidence="9" id="KW-0378">Hydrolase</keyword>
<evidence type="ECO:0000256" key="7">
    <source>
        <dbReference type="ARBA" id="ARBA00023310"/>
    </source>
</evidence>
<keyword evidence="3 8" id="KW-0375">Hydrogen ion transport</keyword>
<comment type="function">
    <text evidence="8">F(1)F(0) ATP synthase produces ATP from ADP in the presence of a proton or sodium gradient. F-type ATPases consist of two structural domains, F(1) containing the extramembraneous catalytic core and F(0) containing the membrane proton channel, linked together by a central stalk and a peripheral stalk. During catalysis, ATP synthesis in the catalytic domain of F(1) is coupled via a rotary mechanism of the central stalk subunits to proton translocation.</text>
</comment>
<keyword evidence="5 8" id="KW-0472">Membrane</keyword>
<dbReference type="InterPro" id="IPR000711">
    <property type="entry name" value="ATPase_OSCP/dsu"/>
</dbReference>
<gene>
    <name evidence="8" type="primary">atpH</name>
    <name evidence="9" type="ORF">WG68_08030</name>
</gene>
<dbReference type="AlphaFoldDB" id="A0A0M2V9V3"/>
<evidence type="ECO:0000313" key="10">
    <source>
        <dbReference type="Proteomes" id="UP000034228"/>
    </source>
</evidence>
<protein>
    <recommendedName>
        <fullName evidence="8">ATP synthase subunit delta</fullName>
    </recommendedName>
    <alternativeName>
        <fullName evidence="8">ATP synthase F(1) sector subunit delta</fullName>
    </alternativeName>
    <alternativeName>
        <fullName evidence="8">F-type ATPase subunit delta</fullName>
        <shortName evidence="8">F-ATPase subunit delta</shortName>
    </alternativeName>
</protein>
<dbReference type="HAMAP" id="MF_01416">
    <property type="entry name" value="ATP_synth_delta_bact"/>
    <property type="match status" value="1"/>
</dbReference>
<evidence type="ECO:0000256" key="5">
    <source>
        <dbReference type="ARBA" id="ARBA00023136"/>
    </source>
</evidence>
<reference evidence="9 10" key="1">
    <citation type="submission" date="2015-03" db="EMBL/GenBank/DDBJ databases">
        <title>Draft genome sequences of two protease-producing strains of Arsukibacterium isolated from two cold and alkaline environments.</title>
        <authorList>
            <person name="Lylloff J.E."/>
            <person name="Skov L.B."/>
            <person name="Jepsen M."/>
            <person name="Hallin P.F."/>
            <person name="Sorensen S.J."/>
            <person name="Stougaard P."/>
            <person name="Glaring M.A."/>
        </authorList>
    </citation>
    <scope>NUCLEOTIDE SEQUENCE [LARGE SCALE GENOMIC DNA]</scope>
    <source>
        <strain evidence="9 10">GCM72</strain>
    </source>
</reference>
<dbReference type="GO" id="GO:0005886">
    <property type="term" value="C:plasma membrane"/>
    <property type="evidence" value="ECO:0007669"/>
    <property type="project" value="UniProtKB-SubCell"/>
</dbReference>
<dbReference type="NCBIfam" id="NF004404">
    <property type="entry name" value="PRK05758.2-5"/>
    <property type="match status" value="1"/>
</dbReference>
<keyword evidence="7 8" id="KW-0066">ATP synthesis</keyword>
<dbReference type="PROSITE" id="PS00389">
    <property type="entry name" value="ATPASE_DELTA"/>
    <property type="match status" value="1"/>
</dbReference>
<accession>A0A0M2V9V3</accession>
<comment type="caution">
    <text evidence="9">The sequence shown here is derived from an EMBL/GenBank/DDBJ whole genome shotgun (WGS) entry which is preliminary data.</text>
</comment>
<evidence type="ECO:0000256" key="6">
    <source>
        <dbReference type="ARBA" id="ARBA00023196"/>
    </source>
</evidence>
<dbReference type="NCBIfam" id="TIGR01145">
    <property type="entry name" value="ATP_synt_delta"/>
    <property type="match status" value="1"/>
</dbReference>
<comment type="function">
    <text evidence="8">This protein is part of the stalk that links CF(0) to CF(1). It either transmits conformational changes from CF(0) to CF(1) or is implicated in proton conduction.</text>
</comment>
<evidence type="ECO:0000256" key="3">
    <source>
        <dbReference type="ARBA" id="ARBA00022781"/>
    </source>
</evidence>
<dbReference type="OrthoDB" id="9816221at2"/>